<dbReference type="AlphaFoldDB" id="A0AAD7D2S1"/>
<evidence type="ECO:0000313" key="1">
    <source>
        <dbReference type="EMBL" id="KAJ7676199.1"/>
    </source>
</evidence>
<name>A0AAD7D2S1_MYCRO</name>
<feature type="non-terminal residue" evidence="1">
    <location>
        <position position="1"/>
    </location>
</feature>
<dbReference type="Gene3D" id="1.25.40.10">
    <property type="entry name" value="Tetratricopeptide repeat domain"/>
    <property type="match status" value="1"/>
</dbReference>
<dbReference type="EMBL" id="JARKIE010000145">
    <property type="protein sequence ID" value="KAJ7676199.1"/>
    <property type="molecule type" value="Genomic_DNA"/>
</dbReference>
<proteinExistence type="predicted"/>
<organism evidence="1 2">
    <name type="scientific">Mycena rosella</name>
    <name type="common">Pink bonnet</name>
    <name type="synonym">Agaricus rosellus</name>
    <dbReference type="NCBI Taxonomy" id="1033263"/>
    <lineage>
        <taxon>Eukaryota</taxon>
        <taxon>Fungi</taxon>
        <taxon>Dikarya</taxon>
        <taxon>Basidiomycota</taxon>
        <taxon>Agaricomycotina</taxon>
        <taxon>Agaricomycetes</taxon>
        <taxon>Agaricomycetidae</taxon>
        <taxon>Agaricales</taxon>
        <taxon>Marasmiineae</taxon>
        <taxon>Mycenaceae</taxon>
        <taxon>Mycena</taxon>
    </lineage>
</organism>
<gene>
    <name evidence="1" type="ORF">B0H17DRAFT_848811</name>
</gene>
<evidence type="ECO:0000313" key="2">
    <source>
        <dbReference type="Proteomes" id="UP001221757"/>
    </source>
</evidence>
<accession>A0AAD7D2S1</accession>
<dbReference type="InterPro" id="IPR011990">
    <property type="entry name" value="TPR-like_helical_dom_sf"/>
</dbReference>
<dbReference type="Proteomes" id="UP001221757">
    <property type="component" value="Unassembled WGS sequence"/>
</dbReference>
<keyword evidence="2" id="KW-1185">Reference proteome</keyword>
<reference evidence="1" key="1">
    <citation type="submission" date="2023-03" db="EMBL/GenBank/DDBJ databases">
        <title>Massive genome expansion in bonnet fungi (Mycena s.s.) driven by repeated elements and novel gene families across ecological guilds.</title>
        <authorList>
            <consortium name="Lawrence Berkeley National Laboratory"/>
            <person name="Harder C.B."/>
            <person name="Miyauchi S."/>
            <person name="Viragh M."/>
            <person name="Kuo A."/>
            <person name="Thoen E."/>
            <person name="Andreopoulos B."/>
            <person name="Lu D."/>
            <person name="Skrede I."/>
            <person name="Drula E."/>
            <person name="Henrissat B."/>
            <person name="Morin E."/>
            <person name="Kohler A."/>
            <person name="Barry K."/>
            <person name="LaButti K."/>
            <person name="Morin E."/>
            <person name="Salamov A."/>
            <person name="Lipzen A."/>
            <person name="Mereny Z."/>
            <person name="Hegedus B."/>
            <person name="Baldrian P."/>
            <person name="Stursova M."/>
            <person name="Weitz H."/>
            <person name="Taylor A."/>
            <person name="Grigoriev I.V."/>
            <person name="Nagy L.G."/>
            <person name="Martin F."/>
            <person name="Kauserud H."/>
        </authorList>
    </citation>
    <scope>NUCLEOTIDE SEQUENCE</scope>
    <source>
        <strain evidence="1">CBHHK067</strain>
    </source>
</reference>
<comment type="caution">
    <text evidence="1">The sequence shown here is derived from an EMBL/GenBank/DDBJ whole genome shotgun (WGS) entry which is preliminary data.</text>
</comment>
<protein>
    <submittedName>
        <fullName evidence="1">Uncharacterized protein</fullName>
    </submittedName>
</protein>
<feature type="non-terminal residue" evidence="1">
    <location>
        <position position="82"/>
    </location>
</feature>
<sequence length="82" mass="9158">LTTHGTTLYARFQEQEDPKDLDGAIELHRVALSLRPPTHPDRGNSLINLATVIKTRFDQQGNSEDIKEAIELQQEALNLPAP</sequence>